<dbReference type="GeneID" id="92046101"/>
<keyword evidence="1" id="KW-0812">Transmembrane</keyword>
<dbReference type="EMBL" id="JAQQWN010000006">
    <property type="protein sequence ID" value="KAK8080908.1"/>
    <property type="molecule type" value="Genomic_DNA"/>
</dbReference>
<protein>
    <submittedName>
        <fullName evidence="3">Uncharacterized protein</fullName>
    </submittedName>
</protein>
<proteinExistence type="predicted"/>
<keyword evidence="1" id="KW-1133">Transmembrane helix</keyword>
<feature type="signal peptide" evidence="2">
    <location>
        <begin position="1"/>
        <end position="17"/>
    </location>
</feature>
<accession>A0ABR1WBM7</accession>
<reference evidence="3 4" key="1">
    <citation type="submission" date="2023-01" db="EMBL/GenBank/DDBJ databases">
        <title>Analysis of 21 Apiospora genomes using comparative genomics revels a genus with tremendous synthesis potential of carbohydrate active enzymes and secondary metabolites.</title>
        <authorList>
            <person name="Sorensen T."/>
        </authorList>
    </citation>
    <scope>NUCLEOTIDE SEQUENCE [LARGE SCALE GENOMIC DNA]</scope>
    <source>
        <strain evidence="3 4">CBS 114990</strain>
    </source>
</reference>
<keyword evidence="4" id="KW-1185">Reference proteome</keyword>
<evidence type="ECO:0000313" key="3">
    <source>
        <dbReference type="EMBL" id="KAK8080908.1"/>
    </source>
</evidence>
<feature type="chain" id="PRO_5046774713" evidence="2">
    <location>
        <begin position="18"/>
        <end position="127"/>
    </location>
</feature>
<dbReference type="RefSeq" id="XP_066668383.1">
    <property type="nucleotide sequence ID" value="XM_066813041.1"/>
</dbReference>
<comment type="caution">
    <text evidence="3">The sequence shown here is derived from an EMBL/GenBank/DDBJ whole genome shotgun (WGS) entry which is preliminary data.</text>
</comment>
<keyword evidence="1" id="KW-0472">Membrane</keyword>
<evidence type="ECO:0000256" key="1">
    <source>
        <dbReference type="SAM" id="Phobius"/>
    </source>
</evidence>
<keyword evidence="2" id="KW-0732">Signal</keyword>
<feature type="transmembrane region" description="Helical" evidence="1">
    <location>
        <begin position="41"/>
        <end position="61"/>
    </location>
</feature>
<dbReference type="Proteomes" id="UP001433268">
    <property type="component" value="Unassembled WGS sequence"/>
</dbReference>
<evidence type="ECO:0000313" key="4">
    <source>
        <dbReference type="Proteomes" id="UP001433268"/>
    </source>
</evidence>
<gene>
    <name evidence="3" type="ORF">PG997_008726</name>
</gene>
<organism evidence="3 4">
    <name type="scientific">Apiospora hydei</name>
    <dbReference type="NCBI Taxonomy" id="1337664"/>
    <lineage>
        <taxon>Eukaryota</taxon>
        <taxon>Fungi</taxon>
        <taxon>Dikarya</taxon>
        <taxon>Ascomycota</taxon>
        <taxon>Pezizomycotina</taxon>
        <taxon>Sordariomycetes</taxon>
        <taxon>Xylariomycetidae</taxon>
        <taxon>Amphisphaeriales</taxon>
        <taxon>Apiosporaceae</taxon>
        <taxon>Apiospora</taxon>
    </lineage>
</organism>
<name>A0ABR1WBM7_9PEZI</name>
<evidence type="ECO:0000256" key="2">
    <source>
        <dbReference type="SAM" id="SignalP"/>
    </source>
</evidence>
<sequence>MLFILFFALAIIPACIGFARYWGMGDEEGAIGLSTDADFMWLIAGNLLALLGNLFAILPLFKLTRGSLKYVLTQAGLWLSVALGGRVDRIVLLLEQVLELADVVLQQLFRYRRGVLLYPACWQSEHA</sequence>